<dbReference type="AlphaFoldDB" id="A0A5J4ZN10"/>
<accession>A0A5J4ZN10</accession>
<evidence type="ECO:0000313" key="2">
    <source>
        <dbReference type="Proteomes" id="UP000325577"/>
    </source>
</evidence>
<evidence type="ECO:0000313" key="1">
    <source>
        <dbReference type="EMBL" id="KAA8519038.1"/>
    </source>
</evidence>
<keyword evidence="2" id="KW-1185">Reference proteome</keyword>
<reference evidence="1 2" key="1">
    <citation type="submission" date="2019-09" db="EMBL/GenBank/DDBJ databases">
        <title>A chromosome-level genome assembly of the Chinese tupelo Nyssa sinensis.</title>
        <authorList>
            <person name="Yang X."/>
            <person name="Kang M."/>
            <person name="Yang Y."/>
            <person name="Xiong H."/>
            <person name="Wang M."/>
            <person name="Zhang Z."/>
            <person name="Wang Z."/>
            <person name="Wu H."/>
            <person name="Ma T."/>
            <person name="Liu J."/>
            <person name="Xi Z."/>
        </authorList>
    </citation>
    <scope>NUCLEOTIDE SEQUENCE [LARGE SCALE GENOMIC DNA]</scope>
    <source>
        <strain evidence="1">J267</strain>
        <tissue evidence="1">Leaf</tissue>
    </source>
</reference>
<name>A0A5J4ZN10_9ASTE</name>
<protein>
    <submittedName>
        <fullName evidence="1">Uncharacterized protein</fullName>
    </submittedName>
</protein>
<organism evidence="1 2">
    <name type="scientific">Nyssa sinensis</name>
    <dbReference type="NCBI Taxonomy" id="561372"/>
    <lineage>
        <taxon>Eukaryota</taxon>
        <taxon>Viridiplantae</taxon>
        <taxon>Streptophyta</taxon>
        <taxon>Embryophyta</taxon>
        <taxon>Tracheophyta</taxon>
        <taxon>Spermatophyta</taxon>
        <taxon>Magnoliopsida</taxon>
        <taxon>eudicotyledons</taxon>
        <taxon>Gunneridae</taxon>
        <taxon>Pentapetalae</taxon>
        <taxon>asterids</taxon>
        <taxon>Cornales</taxon>
        <taxon>Nyssaceae</taxon>
        <taxon>Nyssa</taxon>
    </lineage>
</organism>
<dbReference type="EMBL" id="CM018050">
    <property type="protein sequence ID" value="KAA8519038.1"/>
    <property type="molecule type" value="Genomic_DNA"/>
</dbReference>
<proteinExistence type="predicted"/>
<sequence>MGEVKPKSAGVWPDCKAIRQSWSVWDARHLRHSTYRHDQGKNTVRSGNRLYRSQGTCLKMRVLAPFIRGYLLD</sequence>
<dbReference type="Proteomes" id="UP000325577">
    <property type="component" value="Linkage Group LG7"/>
</dbReference>
<gene>
    <name evidence="1" type="ORF">F0562_016188</name>
</gene>